<feature type="compositionally biased region" description="Basic and acidic residues" evidence="1">
    <location>
        <begin position="123"/>
        <end position="134"/>
    </location>
</feature>
<organism evidence="2">
    <name type="scientific">bioreactor metagenome</name>
    <dbReference type="NCBI Taxonomy" id="1076179"/>
    <lineage>
        <taxon>unclassified sequences</taxon>
        <taxon>metagenomes</taxon>
        <taxon>ecological metagenomes</taxon>
    </lineage>
</organism>
<evidence type="ECO:0000313" key="2">
    <source>
        <dbReference type="EMBL" id="MPN64124.1"/>
    </source>
</evidence>
<dbReference type="AlphaFoldDB" id="A0A645JWX1"/>
<evidence type="ECO:0000256" key="1">
    <source>
        <dbReference type="SAM" id="MobiDB-lite"/>
    </source>
</evidence>
<comment type="caution">
    <text evidence="2">The sequence shown here is derived from an EMBL/GenBank/DDBJ whole genome shotgun (WGS) entry which is preliminary data.</text>
</comment>
<feature type="region of interest" description="Disordered" evidence="1">
    <location>
        <begin position="109"/>
        <end position="134"/>
    </location>
</feature>
<protein>
    <recommendedName>
        <fullName evidence="3">DUF2946 domain-containing protein</fullName>
    </recommendedName>
</protein>
<reference evidence="2" key="1">
    <citation type="submission" date="2019-08" db="EMBL/GenBank/DDBJ databases">
        <authorList>
            <person name="Kucharzyk K."/>
            <person name="Murdoch R.W."/>
            <person name="Higgins S."/>
            <person name="Loffler F."/>
        </authorList>
    </citation>
    <scope>NUCLEOTIDE SEQUENCE</scope>
</reference>
<gene>
    <name evidence="2" type="ORF">SDC9_211895</name>
</gene>
<name>A0A645JWX1_9ZZZZ</name>
<proteinExistence type="predicted"/>
<evidence type="ECO:0008006" key="3">
    <source>
        <dbReference type="Google" id="ProtNLM"/>
    </source>
</evidence>
<dbReference type="EMBL" id="VSSQ01144577">
    <property type="protein sequence ID" value="MPN64124.1"/>
    <property type="molecule type" value="Genomic_DNA"/>
</dbReference>
<accession>A0A645JWX1</accession>
<sequence>MKFTRRLLAHFLLLIVAASVLFPATLPRALAQGVGEAVAMQESGHDHHAGAMAQLHASTDEACDGCADHDQAPAPCDDVQHQCCPGHLSGYPATSAVVALLAAPAATPVVDRRPDGFPSRVPEGLERPPRAVSA</sequence>